<evidence type="ECO:0000256" key="1">
    <source>
        <dbReference type="ARBA" id="ARBA00004613"/>
    </source>
</evidence>
<evidence type="ECO:0000313" key="10">
    <source>
        <dbReference type="Proteomes" id="UP000181909"/>
    </source>
</evidence>
<dbReference type="SUPFAM" id="SSF55399">
    <property type="entry name" value="Subtilisin inhibitor"/>
    <property type="match status" value="1"/>
</dbReference>
<feature type="chain" id="PRO_5011978468" evidence="7">
    <location>
        <begin position="26"/>
        <end position="151"/>
    </location>
</feature>
<evidence type="ECO:0000256" key="3">
    <source>
        <dbReference type="ARBA" id="ARBA00022525"/>
    </source>
</evidence>
<protein>
    <submittedName>
        <fullName evidence="9">Subtilisin inhibitor-like</fullName>
    </submittedName>
</protein>
<dbReference type="AlphaFoldDB" id="A0A1K2ES16"/>
<keyword evidence="3" id="KW-0964">Secreted</keyword>
<comment type="similarity">
    <text evidence="2">Belongs to the protease inhibitor I16 (SSI) family.</text>
</comment>
<dbReference type="InterPro" id="IPR036819">
    <property type="entry name" value="Subtilisin_inhibitor-like_sf"/>
</dbReference>
<dbReference type="Proteomes" id="UP000181909">
    <property type="component" value="Unassembled WGS sequence"/>
</dbReference>
<name>A0A1K2ES16_STRAR</name>
<reference evidence="9 10" key="1">
    <citation type="submission" date="2016-11" db="EMBL/GenBank/DDBJ databases">
        <authorList>
            <person name="Jaros S."/>
            <person name="Januszkiewicz K."/>
            <person name="Wedrychowicz H."/>
        </authorList>
    </citation>
    <scope>NUCLEOTIDE SEQUENCE [LARGE SCALE GENOMIC DNA]</scope>
    <source>
        <strain evidence="9 10">OK807</strain>
    </source>
</reference>
<dbReference type="InterPro" id="IPR023549">
    <property type="entry name" value="Subtilisin_inhibitor"/>
</dbReference>
<keyword evidence="7" id="KW-0732">Signal</keyword>
<evidence type="ECO:0000256" key="7">
    <source>
        <dbReference type="SAM" id="SignalP"/>
    </source>
</evidence>
<dbReference type="Gene3D" id="3.30.350.10">
    <property type="entry name" value="Subtilisin inhibitor-like"/>
    <property type="match status" value="1"/>
</dbReference>
<evidence type="ECO:0000256" key="6">
    <source>
        <dbReference type="ARBA" id="ARBA00023157"/>
    </source>
</evidence>
<dbReference type="GO" id="GO:0004867">
    <property type="term" value="F:serine-type endopeptidase inhibitor activity"/>
    <property type="evidence" value="ECO:0007669"/>
    <property type="project" value="UniProtKB-KW"/>
</dbReference>
<accession>A0A1K2ES16</accession>
<feature type="signal peptide" evidence="7">
    <location>
        <begin position="1"/>
        <end position="25"/>
    </location>
</feature>
<keyword evidence="4" id="KW-0646">Protease inhibitor</keyword>
<evidence type="ECO:0000259" key="8">
    <source>
        <dbReference type="Pfam" id="PF00720"/>
    </source>
</evidence>
<sequence length="151" mass="15454">MLRRLALTAVASLAALSAAVPAATAATGPLPLPLPLPVLRDGARTQLTITVSGPENSEAEGTFELRCGPAGGSHPVAGQACGRLDELAGEGADPFSPVPGDALCTRQFGGPATARVTGTWQGRRVDTVFSRTDGCEISRWNNLRPALPNVG</sequence>
<feature type="domain" description="Subtilisin inhibitor" evidence="8">
    <location>
        <begin position="45"/>
        <end position="126"/>
    </location>
</feature>
<keyword evidence="5" id="KW-0722">Serine protease inhibitor</keyword>
<dbReference type="GO" id="GO:0005576">
    <property type="term" value="C:extracellular region"/>
    <property type="evidence" value="ECO:0007669"/>
    <property type="project" value="UniProtKB-SubCell"/>
</dbReference>
<dbReference type="STRING" id="1893.SAMN02787144_102277"/>
<dbReference type="RefSeq" id="WP_072488244.1">
    <property type="nucleotide sequence ID" value="NZ_CP108276.1"/>
</dbReference>
<evidence type="ECO:0000256" key="2">
    <source>
        <dbReference type="ARBA" id="ARBA00010472"/>
    </source>
</evidence>
<proteinExistence type="inferred from homology"/>
<organism evidence="9 10">
    <name type="scientific">Streptomyces atratus</name>
    <dbReference type="NCBI Taxonomy" id="1893"/>
    <lineage>
        <taxon>Bacteria</taxon>
        <taxon>Bacillati</taxon>
        <taxon>Actinomycetota</taxon>
        <taxon>Actinomycetes</taxon>
        <taxon>Kitasatosporales</taxon>
        <taxon>Streptomycetaceae</taxon>
        <taxon>Streptomyces</taxon>
    </lineage>
</organism>
<evidence type="ECO:0000256" key="5">
    <source>
        <dbReference type="ARBA" id="ARBA00022900"/>
    </source>
</evidence>
<dbReference type="OrthoDB" id="3427327at2"/>
<keyword evidence="6" id="KW-1015">Disulfide bond</keyword>
<evidence type="ECO:0000256" key="4">
    <source>
        <dbReference type="ARBA" id="ARBA00022690"/>
    </source>
</evidence>
<comment type="subcellular location">
    <subcellularLocation>
        <location evidence="1">Secreted</location>
    </subcellularLocation>
</comment>
<dbReference type="EMBL" id="FPJO01000022">
    <property type="protein sequence ID" value="SFY38447.1"/>
    <property type="molecule type" value="Genomic_DNA"/>
</dbReference>
<dbReference type="Pfam" id="PF00720">
    <property type="entry name" value="SSI"/>
    <property type="match status" value="1"/>
</dbReference>
<evidence type="ECO:0000313" key="9">
    <source>
        <dbReference type="EMBL" id="SFY38447.1"/>
    </source>
</evidence>
<gene>
    <name evidence="9" type="ORF">SAMN02787144_102277</name>
</gene>